<comment type="catalytic activity">
    <reaction evidence="1">
        <text>O-phospho-L-seryl-[protein] + H2O = L-seryl-[protein] + phosphate</text>
        <dbReference type="Rhea" id="RHEA:20629"/>
        <dbReference type="Rhea" id="RHEA-COMP:9863"/>
        <dbReference type="Rhea" id="RHEA-COMP:11604"/>
        <dbReference type="ChEBI" id="CHEBI:15377"/>
        <dbReference type="ChEBI" id="CHEBI:29999"/>
        <dbReference type="ChEBI" id="CHEBI:43474"/>
        <dbReference type="ChEBI" id="CHEBI:83421"/>
        <dbReference type="EC" id="3.1.3.16"/>
    </reaction>
</comment>
<reference evidence="3" key="3">
    <citation type="submission" date="2018-07" db="EMBL/GenBank/DDBJ databases">
        <title>WGS assembly of Glycine max.</title>
        <authorList>
            <person name="Schmutz J."/>
            <person name="Cannon S."/>
            <person name="Schlueter J."/>
            <person name="Ma J."/>
            <person name="Mitros T."/>
            <person name="Nelson W."/>
            <person name="Hyten D."/>
            <person name="Song Q."/>
            <person name="Thelen J."/>
            <person name="Cheng J."/>
            <person name="Xu D."/>
            <person name="Hellsten U."/>
            <person name="May G."/>
            <person name="Yu Y."/>
            <person name="Sakurai T."/>
            <person name="Umezawa T."/>
            <person name="Bhattacharyya M."/>
            <person name="Sandhu D."/>
            <person name="Valliyodan B."/>
            <person name="Lindquist E."/>
            <person name="Peto M."/>
            <person name="Grant D."/>
            <person name="Shu S."/>
            <person name="Goodstein D."/>
            <person name="Barry K."/>
            <person name="Futrell-Griggs M."/>
            <person name="Abernathy B."/>
            <person name="Du J."/>
            <person name="Tian Z."/>
            <person name="Zhu L."/>
            <person name="Gill N."/>
            <person name="Joshi T."/>
            <person name="Libault M."/>
            <person name="Sethuraman A."/>
            <person name="Zhang X."/>
            <person name="Shinozaki K."/>
            <person name="Nguyen H."/>
            <person name="Wing R."/>
            <person name="Cregan P."/>
            <person name="Specht J."/>
            <person name="Grimwood J."/>
            <person name="Rokhsar D."/>
            <person name="Stacey G."/>
            <person name="Shoemaker R."/>
            <person name="Jackson S."/>
        </authorList>
    </citation>
    <scope>NUCLEOTIDE SEQUENCE</scope>
    <source>
        <tissue evidence="3">Callus</tissue>
    </source>
</reference>
<dbReference type="HOGENOM" id="CLU_029404_6_0_1"/>
<dbReference type="EC" id="3.1.3.16" evidence="1"/>
<dbReference type="EnsemblPlants" id="KRH76843">
    <property type="protein sequence ID" value="KRH76843"/>
    <property type="gene ID" value="GLYMA_01G177100"/>
</dbReference>
<evidence type="ECO:0000313" key="3">
    <source>
        <dbReference type="EMBL" id="KRH76843.1"/>
    </source>
</evidence>
<keyword evidence="1" id="KW-0904">Protein phosphatase</keyword>
<keyword evidence="1" id="KW-0464">Manganese</keyword>
<dbReference type="InterPro" id="IPR036457">
    <property type="entry name" value="PPM-type-like_dom_sf"/>
</dbReference>
<reference evidence="4" key="2">
    <citation type="submission" date="2018-02" db="UniProtKB">
        <authorList>
            <consortium name="EnsemblPlants"/>
        </authorList>
    </citation>
    <scope>IDENTIFICATION</scope>
    <source>
        <strain evidence="4">Williams 82</strain>
    </source>
</reference>
<dbReference type="SMART" id="SM00332">
    <property type="entry name" value="PP2Cc"/>
    <property type="match status" value="1"/>
</dbReference>
<dbReference type="EMBL" id="CM000834">
    <property type="protein sequence ID" value="KRH76843.1"/>
    <property type="molecule type" value="Genomic_DNA"/>
</dbReference>
<dbReference type="InterPro" id="IPR001932">
    <property type="entry name" value="PPM-type_phosphatase-like_dom"/>
</dbReference>
<comment type="cofactor">
    <cofactor evidence="1">
        <name>Mg(2+)</name>
        <dbReference type="ChEBI" id="CHEBI:18420"/>
    </cofactor>
</comment>
<evidence type="ECO:0000313" key="5">
    <source>
        <dbReference type="Proteomes" id="UP000008827"/>
    </source>
</evidence>
<dbReference type="SUPFAM" id="SSF81606">
    <property type="entry name" value="PP2C-like"/>
    <property type="match status" value="1"/>
</dbReference>
<dbReference type="InParanoid" id="K7K4G3"/>
<dbReference type="AlphaFoldDB" id="K7K4G3"/>
<gene>
    <name evidence="3" type="ORF">GLYMA_01G177100</name>
</gene>
<dbReference type="Proteomes" id="UP000008827">
    <property type="component" value="Chromosome 1"/>
</dbReference>
<dbReference type="Gramene" id="KRH76843">
    <property type="protein sequence ID" value="KRH76843"/>
    <property type="gene ID" value="GLYMA_01G177100"/>
</dbReference>
<comment type="cofactor">
    <cofactor evidence="1">
        <name>Mn(2+)</name>
        <dbReference type="ChEBI" id="CHEBI:29035"/>
    </cofactor>
</comment>
<name>K7K4G3_SOYBN</name>
<dbReference type="GO" id="GO:0046872">
    <property type="term" value="F:metal ion binding"/>
    <property type="evidence" value="ECO:0007669"/>
    <property type="project" value="UniProtKB-UniRule"/>
</dbReference>
<keyword evidence="5" id="KW-1185">Reference proteome</keyword>
<dbReference type="PANTHER" id="PTHR12320">
    <property type="entry name" value="PROTEIN PHOSPHATASE 2C"/>
    <property type="match status" value="1"/>
</dbReference>
<dbReference type="PROSITE" id="PS51746">
    <property type="entry name" value="PPM_2"/>
    <property type="match status" value="1"/>
</dbReference>
<evidence type="ECO:0000259" key="2">
    <source>
        <dbReference type="PROSITE" id="PS51746"/>
    </source>
</evidence>
<feature type="domain" description="PPM-type phosphatase" evidence="2">
    <location>
        <begin position="184"/>
        <end position="435"/>
    </location>
</feature>
<accession>K7K4G3</accession>
<evidence type="ECO:0000256" key="1">
    <source>
        <dbReference type="RuleBase" id="RU366020"/>
    </source>
</evidence>
<dbReference type="SMR" id="K7K4G3"/>
<keyword evidence="1" id="KW-0479">Metal-binding</keyword>
<keyword evidence="1" id="KW-0460">Magnesium</keyword>
<reference evidence="3 4" key="1">
    <citation type="journal article" date="2010" name="Nature">
        <title>Genome sequence of the palaeopolyploid soybean.</title>
        <authorList>
            <person name="Schmutz J."/>
            <person name="Cannon S.B."/>
            <person name="Schlueter J."/>
            <person name="Ma J."/>
            <person name="Mitros T."/>
            <person name="Nelson W."/>
            <person name="Hyten D.L."/>
            <person name="Song Q."/>
            <person name="Thelen J.J."/>
            <person name="Cheng J."/>
            <person name="Xu D."/>
            <person name="Hellsten U."/>
            <person name="May G.D."/>
            <person name="Yu Y."/>
            <person name="Sakurai T."/>
            <person name="Umezawa T."/>
            <person name="Bhattacharyya M.K."/>
            <person name="Sandhu D."/>
            <person name="Valliyodan B."/>
            <person name="Lindquist E."/>
            <person name="Peto M."/>
            <person name="Grant D."/>
            <person name="Shu S."/>
            <person name="Goodstein D."/>
            <person name="Barry K."/>
            <person name="Futrell-Griggs M."/>
            <person name="Abernathy B."/>
            <person name="Du J."/>
            <person name="Tian Z."/>
            <person name="Zhu L."/>
            <person name="Gill N."/>
            <person name="Joshi T."/>
            <person name="Libault M."/>
            <person name="Sethuraman A."/>
            <person name="Zhang X.-C."/>
            <person name="Shinozaki K."/>
            <person name="Nguyen H.T."/>
            <person name="Wing R.A."/>
            <person name="Cregan P."/>
            <person name="Specht J."/>
            <person name="Grimwood J."/>
            <person name="Rokhsar D."/>
            <person name="Stacey G."/>
            <person name="Shoemaker R.C."/>
            <person name="Jackson S.A."/>
        </authorList>
    </citation>
    <scope>NUCLEOTIDE SEQUENCE [LARGE SCALE GENOMIC DNA]</scope>
    <source>
        <strain evidence="4">cv. Williams 82</strain>
        <tissue evidence="3">Callus</tissue>
    </source>
</reference>
<organism evidence="4">
    <name type="scientific">Glycine max</name>
    <name type="common">Soybean</name>
    <name type="synonym">Glycine hispida</name>
    <dbReference type="NCBI Taxonomy" id="3847"/>
    <lineage>
        <taxon>Eukaryota</taxon>
        <taxon>Viridiplantae</taxon>
        <taxon>Streptophyta</taxon>
        <taxon>Embryophyta</taxon>
        <taxon>Tracheophyta</taxon>
        <taxon>Spermatophyta</taxon>
        <taxon>Magnoliopsida</taxon>
        <taxon>eudicotyledons</taxon>
        <taxon>Gunneridae</taxon>
        <taxon>Pentapetalae</taxon>
        <taxon>rosids</taxon>
        <taxon>fabids</taxon>
        <taxon>Fabales</taxon>
        <taxon>Fabaceae</taxon>
        <taxon>Papilionoideae</taxon>
        <taxon>50 kb inversion clade</taxon>
        <taxon>NPAAA clade</taxon>
        <taxon>indigoferoid/millettioid clade</taxon>
        <taxon>Phaseoleae</taxon>
        <taxon>Glycine</taxon>
        <taxon>Glycine subgen. Soja</taxon>
    </lineage>
</organism>
<comment type="catalytic activity">
    <reaction evidence="1">
        <text>O-phospho-L-threonyl-[protein] + H2O = L-threonyl-[protein] + phosphate</text>
        <dbReference type="Rhea" id="RHEA:47004"/>
        <dbReference type="Rhea" id="RHEA-COMP:11060"/>
        <dbReference type="Rhea" id="RHEA-COMP:11605"/>
        <dbReference type="ChEBI" id="CHEBI:15377"/>
        <dbReference type="ChEBI" id="CHEBI:30013"/>
        <dbReference type="ChEBI" id="CHEBI:43474"/>
        <dbReference type="ChEBI" id="CHEBI:61977"/>
        <dbReference type="EC" id="3.1.3.16"/>
    </reaction>
</comment>
<dbReference type="OMA" id="VCHYSAI"/>
<proteinExistence type="inferred from homology"/>
<dbReference type="PANTHER" id="PTHR12320:SF83">
    <property type="entry name" value="PROTEIN PHOSPHATASE 2C 55-RELATED"/>
    <property type="match status" value="1"/>
</dbReference>
<dbReference type="Gene3D" id="3.60.40.10">
    <property type="entry name" value="PPM-type phosphatase domain"/>
    <property type="match status" value="1"/>
</dbReference>
<protein>
    <recommendedName>
        <fullName evidence="1">Protein phosphatase</fullName>
        <ecNumber evidence="1">3.1.3.16</ecNumber>
    </recommendedName>
</protein>
<evidence type="ECO:0000313" key="4">
    <source>
        <dbReference type="EnsemblPlants" id="KRH76843"/>
    </source>
</evidence>
<dbReference type="eggNOG" id="KOG1379">
    <property type="taxonomic scope" value="Eukaryota"/>
</dbReference>
<sequence length="441" mass="47467">MPGILSWLNATIYCRIREAITRQQGAPTSLHRSSALSLGSLYSTSILPGSTYCSSSHTLDTKSMVTASHSNAMLGDVYAYGSISSFGSVLDFTKPAVVYFKDRAHTGCWRDSVNLRRLQPLRIRDSSLLHGLWLKNFSTSSSACYSDGAAHAVSFDGSPPDEQLANSFFSPDPIIVGGKPLKMLSGSCYLPHPDKEDTGGEDAHFICTDEQAIGVADGVGGWADVGVNAGLFAPELISNSVRAIQKEPKGSFNPTRVLEKAHANTKVKGSSTACILLLKRLRHYNYYHIEHVFHQAILKSKGLHAINLSDSGFIVVRDGLTIFEFPVQQHDFNFPYQLESGNGADLPSSGEVFTIPVASGDAVIAGTDGLFDNLYNSEITGVVVHAIRAQKIAALARQRALSKSSRTPFSTAAQKAGFCYYGGKLDDITVVVSYISGSVSE</sequence>
<dbReference type="InterPro" id="IPR039123">
    <property type="entry name" value="PPTC7"/>
</dbReference>
<dbReference type="GO" id="GO:0004722">
    <property type="term" value="F:protein serine/threonine phosphatase activity"/>
    <property type="evidence" value="ECO:0000318"/>
    <property type="project" value="GO_Central"/>
</dbReference>
<keyword evidence="1" id="KW-0378">Hydrolase</keyword>
<dbReference type="PaxDb" id="3847-GLYMA01G38350.2"/>
<comment type="similarity">
    <text evidence="1">Belongs to the PP2C family.</text>
</comment>